<evidence type="ECO:0000313" key="3">
    <source>
        <dbReference type="EMBL" id="RXK83558.1"/>
    </source>
</evidence>
<reference evidence="3 4" key="1">
    <citation type="submission" date="2019-01" db="EMBL/GenBank/DDBJ databases">
        <title>Filimonas sp. strain TTM-71.</title>
        <authorList>
            <person name="Chen W.-M."/>
        </authorList>
    </citation>
    <scope>NUCLEOTIDE SEQUENCE [LARGE SCALE GENOMIC DNA]</scope>
    <source>
        <strain evidence="3 4">TTM-71</strain>
    </source>
</reference>
<organism evidence="3 4">
    <name type="scientific">Filimonas effusa</name>
    <dbReference type="NCBI Taxonomy" id="2508721"/>
    <lineage>
        <taxon>Bacteria</taxon>
        <taxon>Pseudomonadati</taxon>
        <taxon>Bacteroidota</taxon>
        <taxon>Chitinophagia</taxon>
        <taxon>Chitinophagales</taxon>
        <taxon>Chitinophagaceae</taxon>
        <taxon>Filimonas</taxon>
    </lineage>
</organism>
<dbReference type="Pfam" id="PF19081">
    <property type="entry name" value="Ig_7"/>
    <property type="match status" value="1"/>
</dbReference>
<protein>
    <recommendedName>
        <fullName evidence="2">Ig-like domain-containing protein</fullName>
    </recommendedName>
</protein>
<accession>A0A4Q1D5B6</accession>
<feature type="compositionally biased region" description="Polar residues" evidence="1">
    <location>
        <begin position="511"/>
        <end position="520"/>
    </location>
</feature>
<feature type="domain" description="Ig-like" evidence="2">
    <location>
        <begin position="437"/>
        <end position="524"/>
    </location>
</feature>
<comment type="caution">
    <text evidence="3">The sequence shown here is derived from an EMBL/GenBank/DDBJ whole genome shotgun (WGS) entry which is preliminary data.</text>
</comment>
<name>A0A4Q1D5B6_9BACT</name>
<evidence type="ECO:0000259" key="2">
    <source>
        <dbReference type="Pfam" id="PF19081"/>
    </source>
</evidence>
<dbReference type="OrthoDB" id="634921at2"/>
<proteinExistence type="predicted"/>
<evidence type="ECO:0000256" key="1">
    <source>
        <dbReference type="SAM" id="MobiDB-lite"/>
    </source>
</evidence>
<gene>
    <name evidence="3" type="ORF">ESB13_15830</name>
</gene>
<dbReference type="RefSeq" id="WP_129004610.1">
    <property type="nucleotide sequence ID" value="NZ_SDHZ01000002.1"/>
</dbReference>
<sequence>MRRYADMQKEGRALLGLRGTLTSAAAAADNDPATYSTLSVTLSALGLINTTQFLQFTTNGTTPRDIPANTPVTIKFSMPAGLLGLVNGIEIGSFTGLADNNNILYSSGAYATAPTAIYTSVDLANVLSGTGNVELTVTPAQIYNGVYVKLLGGVLGAGLSLNLFGAYILEDAPGNINCDQRMDVLYGSDGLIGLNAATVLGAVNNPYNSIDADANYTTYAELNAAVQALGYVYLTPVFPTASDAGDSVQIVLQYPGSLLTLSLLNGLSIQPYLGSAAAGSELTAGGGLLSLRLLNGSTDKYILTMKVGASFDRVQIRIAGLLNVALGGALRIYDVSRIQQRPQSSLTINTTPTPSAFCLNQSSGFAVNVTGPQNCTVYTWYDAANNPVSTGVSANGQTFTPVITTAGDYNYTIKASRSGCNNTAASSPISYTIYPTPATPVVPPVTVCTGQSATLTLSNPVTSMTYRWYSTASGGTPLSNSISSGTSFTTGTPPAFTTYYVDAHDASTQCTSDSRGQGTITIVPHPGPPSLSIQPN</sequence>
<feature type="region of interest" description="Disordered" evidence="1">
    <location>
        <begin position="511"/>
        <end position="536"/>
    </location>
</feature>
<dbReference type="EMBL" id="SDHZ01000002">
    <property type="protein sequence ID" value="RXK83558.1"/>
    <property type="molecule type" value="Genomic_DNA"/>
</dbReference>
<dbReference type="AlphaFoldDB" id="A0A4Q1D5B6"/>
<evidence type="ECO:0000313" key="4">
    <source>
        <dbReference type="Proteomes" id="UP000290545"/>
    </source>
</evidence>
<keyword evidence="4" id="KW-1185">Reference proteome</keyword>
<dbReference type="InterPro" id="IPR044023">
    <property type="entry name" value="Ig_7"/>
</dbReference>
<dbReference type="Proteomes" id="UP000290545">
    <property type="component" value="Unassembled WGS sequence"/>
</dbReference>